<dbReference type="PANTHER" id="PTHR46680:SF3">
    <property type="entry name" value="NF-KAPPA-B INHIBITOR CACTUS"/>
    <property type="match status" value="1"/>
</dbReference>
<sequence>MADDGASPEEQLLFACRSDNLDLFTTLTSTSDTQLNVNTTDSIGRTPLHLAVMYQSTDVLPQLLEEEVDVDLQESKEGDTPLHSACRLGEEEDEERRNWIVDQLLSSGADPRVRNHSNQKPVDVLVGAAKERPLGQELYRMLREAEAQAGFSQKGDIVDEDDDESDGGTPSDDD</sequence>
<dbReference type="PANTHER" id="PTHR46680">
    <property type="entry name" value="NF-KAPPA-B INHIBITOR ALPHA"/>
    <property type="match status" value="1"/>
</dbReference>
<organism evidence="5 6">
    <name type="scientific">Jaminaea rosea</name>
    <dbReference type="NCBI Taxonomy" id="1569628"/>
    <lineage>
        <taxon>Eukaryota</taxon>
        <taxon>Fungi</taxon>
        <taxon>Dikarya</taxon>
        <taxon>Basidiomycota</taxon>
        <taxon>Ustilaginomycotina</taxon>
        <taxon>Exobasidiomycetes</taxon>
        <taxon>Microstromatales</taxon>
        <taxon>Microstromatales incertae sedis</taxon>
        <taxon>Jaminaea</taxon>
    </lineage>
</organism>
<dbReference type="STRING" id="1569628.A0A316V1J0"/>
<evidence type="ECO:0000313" key="6">
    <source>
        <dbReference type="Proteomes" id="UP000245884"/>
    </source>
</evidence>
<keyword evidence="2 3" id="KW-0040">ANK repeat</keyword>
<feature type="region of interest" description="Disordered" evidence="4">
    <location>
        <begin position="149"/>
        <end position="174"/>
    </location>
</feature>
<dbReference type="Pfam" id="PF12796">
    <property type="entry name" value="Ank_2"/>
    <property type="match status" value="1"/>
</dbReference>
<dbReference type="InterPro" id="IPR036770">
    <property type="entry name" value="Ankyrin_rpt-contain_sf"/>
</dbReference>
<dbReference type="OrthoDB" id="9995210at2759"/>
<dbReference type="InterPro" id="IPR051070">
    <property type="entry name" value="NF-kappa-B_inhibitor"/>
</dbReference>
<dbReference type="GeneID" id="37031320"/>
<dbReference type="EMBL" id="KZ819662">
    <property type="protein sequence ID" value="PWN30043.1"/>
    <property type="molecule type" value="Genomic_DNA"/>
</dbReference>
<dbReference type="PRINTS" id="PR01415">
    <property type="entry name" value="ANKYRIN"/>
</dbReference>
<dbReference type="AlphaFoldDB" id="A0A316V1J0"/>
<dbReference type="PROSITE" id="PS50088">
    <property type="entry name" value="ANK_REPEAT"/>
    <property type="match status" value="2"/>
</dbReference>
<feature type="region of interest" description="Disordered" evidence="4">
    <location>
        <begin position="73"/>
        <end position="93"/>
    </location>
</feature>
<dbReference type="InterPro" id="IPR002110">
    <property type="entry name" value="Ankyrin_rpt"/>
</dbReference>
<evidence type="ECO:0000256" key="1">
    <source>
        <dbReference type="ARBA" id="ARBA00022737"/>
    </source>
</evidence>
<protein>
    <submittedName>
        <fullName evidence="5">Ankyrin</fullName>
    </submittedName>
</protein>
<dbReference type="Proteomes" id="UP000245884">
    <property type="component" value="Unassembled WGS sequence"/>
</dbReference>
<evidence type="ECO:0000256" key="4">
    <source>
        <dbReference type="SAM" id="MobiDB-lite"/>
    </source>
</evidence>
<evidence type="ECO:0000313" key="5">
    <source>
        <dbReference type="EMBL" id="PWN30043.1"/>
    </source>
</evidence>
<evidence type="ECO:0000256" key="2">
    <source>
        <dbReference type="ARBA" id="ARBA00023043"/>
    </source>
</evidence>
<feature type="repeat" description="ANK" evidence="3">
    <location>
        <begin position="77"/>
        <end position="116"/>
    </location>
</feature>
<name>A0A316V1J0_9BASI</name>
<dbReference type="RefSeq" id="XP_025364655.1">
    <property type="nucleotide sequence ID" value="XM_025509497.1"/>
</dbReference>
<keyword evidence="1" id="KW-0677">Repeat</keyword>
<dbReference type="SUPFAM" id="SSF48403">
    <property type="entry name" value="Ankyrin repeat"/>
    <property type="match status" value="1"/>
</dbReference>
<keyword evidence="6" id="KW-1185">Reference proteome</keyword>
<dbReference type="Gene3D" id="1.25.40.20">
    <property type="entry name" value="Ankyrin repeat-containing domain"/>
    <property type="match status" value="1"/>
</dbReference>
<feature type="compositionally biased region" description="Acidic residues" evidence="4">
    <location>
        <begin position="158"/>
        <end position="174"/>
    </location>
</feature>
<reference evidence="5 6" key="1">
    <citation type="journal article" date="2018" name="Mol. Biol. Evol.">
        <title>Broad Genomic Sampling Reveals a Smut Pathogenic Ancestry of the Fungal Clade Ustilaginomycotina.</title>
        <authorList>
            <person name="Kijpornyongpan T."/>
            <person name="Mondo S.J."/>
            <person name="Barry K."/>
            <person name="Sandor L."/>
            <person name="Lee J."/>
            <person name="Lipzen A."/>
            <person name="Pangilinan J."/>
            <person name="LaButti K."/>
            <person name="Hainaut M."/>
            <person name="Henrissat B."/>
            <person name="Grigoriev I.V."/>
            <person name="Spatafora J.W."/>
            <person name="Aime M.C."/>
        </authorList>
    </citation>
    <scope>NUCLEOTIDE SEQUENCE [LARGE SCALE GENOMIC DNA]</scope>
    <source>
        <strain evidence="5 6">MCA 5214</strain>
    </source>
</reference>
<gene>
    <name evidence="5" type="ORF">BDZ90DRAFT_3239</name>
</gene>
<dbReference type="SMART" id="SM00248">
    <property type="entry name" value="ANK"/>
    <property type="match status" value="2"/>
</dbReference>
<proteinExistence type="predicted"/>
<accession>A0A316V1J0</accession>
<dbReference type="PROSITE" id="PS50297">
    <property type="entry name" value="ANK_REP_REGION"/>
    <property type="match status" value="2"/>
</dbReference>
<evidence type="ECO:0000256" key="3">
    <source>
        <dbReference type="PROSITE-ProRule" id="PRU00023"/>
    </source>
</evidence>
<feature type="repeat" description="ANK" evidence="3">
    <location>
        <begin position="43"/>
        <end position="75"/>
    </location>
</feature>